<evidence type="ECO:0000313" key="1">
    <source>
        <dbReference type="EMBL" id="KAJ3543821.1"/>
    </source>
</evidence>
<accession>A0ACC1SPI1</accession>
<organism evidence="1 2">
    <name type="scientific">Fusarium decemcellulare</name>
    <dbReference type="NCBI Taxonomy" id="57161"/>
    <lineage>
        <taxon>Eukaryota</taxon>
        <taxon>Fungi</taxon>
        <taxon>Dikarya</taxon>
        <taxon>Ascomycota</taxon>
        <taxon>Pezizomycotina</taxon>
        <taxon>Sordariomycetes</taxon>
        <taxon>Hypocreomycetidae</taxon>
        <taxon>Hypocreales</taxon>
        <taxon>Nectriaceae</taxon>
        <taxon>Fusarium</taxon>
        <taxon>Fusarium decemcellulare species complex</taxon>
    </lineage>
</organism>
<reference evidence="1" key="1">
    <citation type="submission" date="2022-08" db="EMBL/GenBank/DDBJ databases">
        <title>Genome Sequence of Fusarium decemcellulare.</title>
        <authorList>
            <person name="Buettner E."/>
        </authorList>
    </citation>
    <scope>NUCLEOTIDE SEQUENCE</scope>
    <source>
        <strain evidence="1">Babe19</strain>
    </source>
</reference>
<protein>
    <submittedName>
        <fullName evidence="1">Uncharacterized protein</fullName>
    </submittedName>
</protein>
<name>A0ACC1SPI1_9HYPO</name>
<comment type="caution">
    <text evidence="1">The sequence shown here is derived from an EMBL/GenBank/DDBJ whole genome shotgun (WGS) entry which is preliminary data.</text>
</comment>
<evidence type="ECO:0000313" key="2">
    <source>
        <dbReference type="Proteomes" id="UP001148629"/>
    </source>
</evidence>
<dbReference type="EMBL" id="JANRMS010000226">
    <property type="protein sequence ID" value="KAJ3543821.1"/>
    <property type="molecule type" value="Genomic_DNA"/>
</dbReference>
<keyword evidence="2" id="KW-1185">Reference proteome</keyword>
<dbReference type="Proteomes" id="UP001148629">
    <property type="component" value="Unassembled WGS sequence"/>
</dbReference>
<gene>
    <name evidence="1" type="ORF">NM208_g3370</name>
</gene>
<sequence>MKFFQTLALFTAAPLMAVAAPAQDAPAIEKRCAVFQEFESVWHESGQSRRRIKFWSEGTDPNQFCDIWKREANKSRGILNNPQCWMRDDNTGRVDISTALGPLGDTAFNDAYNRQFKLWRRESGC</sequence>
<proteinExistence type="predicted"/>